<dbReference type="CDD" id="cd14265">
    <property type="entry name" value="UDPK_IM_like"/>
    <property type="match status" value="1"/>
</dbReference>
<dbReference type="InterPro" id="IPR036945">
    <property type="entry name" value="DAGK_sf"/>
</dbReference>
<keyword evidence="13" id="KW-0594">Phospholipid biosynthesis</keyword>
<evidence type="ECO:0000256" key="16">
    <source>
        <dbReference type="PIRSR" id="PIRSR600829-2"/>
    </source>
</evidence>
<feature type="binding site" evidence="16">
    <location>
        <position position="75"/>
    </location>
    <ligand>
        <name>substrate</name>
    </ligand>
</feature>
<evidence type="ECO:0000256" key="15">
    <source>
        <dbReference type="PIRSR" id="PIRSR600829-1"/>
    </source>
</evidence>
<feature type="binding site" evidence="17">
    <location>
        <position position="22"/>
    </location>
    <ligand>
        <name>ATP</name>
        <dbReference type="ChEBI" id="CHEBI:30616"/>
    </ligand>
</feature>
<feature type="binding site" evidence="17">
    <location>
        <position position="82"/>
    </location>
    <ligand>
        <name>ATP</name>
        <dbReference type="ChEBI" id="CHEBI:30616"/>
    </ligand>
</feature>
<feature type="binding site" evidence="18">
    <location>
        <position position="34"/>
    </location>
    <ligand>
        <name>a divalent metal cation</name>
        <dbReference type="ChEBI" id="CHEBI:60240"/>
    </ligand>
</feature>
<dbReference type="GO" id="GO:0005524">
    <property type="term" value="F:ATP binding"/>
    <property type="evidence" value="ECO:0007669"/>
    <property type="project" value="UniProtKB-KW"/>
</dbReference>
<dbReference type="EMBL" id="QWEG01000005">
    <property type="protein sequence ID" value="RHW41023.1"/>
    <property type="molecule type" value="Genomic_DNA"/>
</dbReference>
<dbReference type="InterPro" id="IPR033717">
    <property type="entry name" value="UDPK"/>
</dbReference>
<dbReference type="GO" id="GO:0016301">
    <property type="term" value="F:kinase activity"/>
    <property type="evidence" value="ECO:0007669"/>
    <property type="project" value="UniProtKB-KW"/>
</dbReference>
<evidence type="ECO:0000256" key="9">
    <source>
        <dbReference type="ARBA" id="ARBA00022840"/>
    </source>
</evidence>
<evidence type="ECO:0000256" key="3">
    <source>
        <dbReference type="ARBA" id="ARBA00022475"/>
    </source>
</evidence>
<reference evidence="20 21" key="1">
    <citation type="journal article" date="2017" name="Int. J. Syst. Evol. Microbiol.">
        <title>Bacillus notoginsengisoli sp. nov., a novel bacterium isolated from the rhizosphere of Panax notoginseng.</title>
        <authorList>
            <person name="Zhang M.Y."/>
            <person name="Cheng J."/>
            <person name="Cai Y."/>
            <person name="Zhang T.Y."/>
            <person name="Wu Y.Y."/>
            <person name="Manikprabhu D."/>
            <person name="Li W.J."/>
            <person name="Zhang Y.X."/>
        </authorList>
    </citation>
    <scope>NUCLEOTIDE SEQUENCE [LARGE SCALE GENOMIC DNA]</scope>
    <source>
        <strain evidence="20 21">JCM 30743</strain>
    </source>
</reference>
<keyword evidence="9 17" id="KW-0067">ATP-binding</keyword>
<comment type="subcellular location">
    <subcellularLocation>
        <location evidence="1">Cell membrane</location>
        <topology evidence="1">Multi-pass membrane protein</topology>
    </subcellularLocation>
</comment>
<evidence type="ECO:0000256" key="4">
    <source>
        <dbReference type="ARBA" id="ARBA00022516"/>
    </source>
</evidence>
<evidence type="ECO:0000313" key="21">
    <source>
        <dbReference type="Proteomes" id="UP000284416"/>
    </source>
</evidence>
<evidence type="ECO:0000256" key="18">
    <source>
        <dbReference type="PIRSR" id="PIRSR600829-4"/>
    </source>
</evidence>
<evidence type="ECO:0000256" key="17">
    <source>
        <dbReference type="PIRSR" id="PIRSR600829-3"/>
    </source>
</evidence>
<feature type="binding site" evidence="17">
    <location>
        <position position="34"/>
    </location>
    <ligand>
        <name>ATP</name>
        <dbReference type="ChEBI" id="CHEBI:30616"/>
    </ligand>
</feature>
<evidence type="ECO:0000256" key="5">
    <source>
        <dbReference type="ARBA" id="ARBA00022679"/>
    </source>
</evidence>
<feature type="binding site" evidence="17">
    <location>
        <begin position="91"/>
        <end position="93"/>
    </location>
    <ligand>
        <name>ATP</name>
        <dbReference type="ChEBI" id="CHEBI:30616"/>
    </ligand>
</feature>
<keyword evidence="8 20" id="KW-0418">Kinase</keyword>
<keyword evidence="18" id="KW-0479">Metal-binding</keyword>
<evidence type="ECO:0000256" key="8">
    <source>
        <dbReference type="ARBA" id="ARBA00022777"/>
    </source>
</evidence>
<evidence type="ECO:0000313" key="20">
    <source>
        <dbReference type="EMBL" id="RHW41023.1"/>
    </source>
</evidence>
<keyword evidence="12 19" id="KW-0472">Membrane</keyword>
<feature type="transmembrane region" description="Helical" evidence="19">
    <location>
        <begin position="61"/>
        <end position="81"/>
    </location>
</feature>
<feature type="transmembrane region" description="Helical" evidence="19">
    <location>
        <begin position="101"/>
        <end position="123"/>
    </location>
</feature>
<dbReference type="Pfam" id="PF01219">
    <property type="entry name" value="DAGK_prokar"/>
    <property type="match status" value="1"/>
</dbReference>
<evidence type="ECO:0000256" key="12">
    <source>
        <dbReference type="ARBA" id="ARBA00023136"/>
    </source>
</evidence>
<dbReference type="PANTHER" id="PTHR34299:SF1">
    <property type="entry name" value="DIACYLGLYCEROL KINASE"/>
    <property type="match status" value="1"/>
</dbReference>
<keyword evidence="11" id="KW-0443">Lipid metabolism</keyword>
<keyword evidence="4" id="KW-0444">Lipid biosynthesis</keyword>
<dbReference type="PANTHER" id="PTHR34299">
    <property type="entry name" value="DIACYLGLYCEROL KINASE"/>
    <property type="match status" value="1"/>
</dbReference>
<feature type="binding site" evidence="17">
    <location>
        <begin position="100"/>
        <end position="101"/>
    </location>
    <ligand>
        <name>ATP</name>
        <dbReference type="ChEBI" id="CHEBI:30616"/>
    </ligand>
</feature>
<keyword evidence="14" id="KW-1208">Phospholipid metabolism</keyword>
<dbReference type="Gene3D" id="1.10.287.3610">
    <property type="match status" value="1"/>
</dbReference>
<dbReference type="InterPro" id="IPR000829">
    <property type="entry name" value="DAGK"/>
</dbReference>
<evidence type="ECO:0000256" key="13">
    <source>
        <dbReference type="ARBA" id="ARBA00023209"/>
    </source>
</evidence>
<sequence>MHTGFQGFKDNACMRLIKSFGYAIAGIAVAVKTERNLKIHLVFATIAIGFSFFFSISKTEWLFILFLIGGMISLELLNTAIERAVNLVTEEVHPLAKQAKDIAAGAVFIFACLSVVTGLIIFLPRLAKWVGL</sequence>
<evidence type="ECO:0000256" key="1">
    <source>
        <dbReference type="ARBA" id="ARBA00004651"/>
    </source>
</evidence>
<comment type="similarity">
    <text evidence="2">Belongs to the bacterial diacylglycerol kinase family.</text>
</comment>
<accession>A0A417YUP9</accession>
<evidence type="ECO:0000256" key="11">
    <source>
        <dbReference type="ARBA" id="ARBA00023098"/>
    </source>
</evidence>
<evidence type="ECO:0000256" key="14">
    <source>
        <dbReference type="ARBA" id="ARBA00023264"/>
    </source>
</evidence>
<evidence type="ECO:0000256" key="10">
    <source>
        <dbReference type="ARBA" id="ARBA00022989"/>
    </source>
</evidence>
<feature type="binding site" evidence="16">
    <location>
        <position position="15"/>
    </location>
    <ligand>
        <name>substrate</name>
    </ligand>
</feature>
<keyword evidence="21" id="KW-1185">Reference proteome</keyword>
<name>A0A417YUP9_9BACI</name>
<comment type="caution">
    <text evidence="20">The sequence shown here is derived from an EMBL/GenBank/DDBJ whole genome shotgun (WGS) entry which is preliminary data.</text>
</comment>
<keyword evidence="6 19" id="KW-0812">Transmembrane</keyword>
<organism evidence="20 21">
    <name type="scientific">Neobacillus notoginsengisoli</name>
    <dbReference type="NCBI Taxonomy" id="1578198"/>
    <lineage>
        <taxon>Bacteria</taxon>
        <taxon>Bacillati</taxon>
        <taxon>Bacillota</taxon>
        <taxon>Bacilli</taxon>
        <taxon>Bacillales</taxon>
        <taxon>Bacillaceae</taxon>
        <taxon>Neobacillus</taxon>
    </lineage>
</organism>
<evidence type="ECO:0000256" key="19">
    <source>
        <dbReference type="SAM" id="Phobius"/>
    </source>
</evidence>
<dbReference type="GO" id="GO:0005886">
    <property type="term" value="C:plasma membrane"/>
    <property type="evidence" value="ECO:0007669"/>
    <property type="project" value="UniProtKB-SubCell"/>
</dbReference>
<evidence type="ECO:0000256" key="6">
    <source>
        <dbReference type="ARBA" id="ARBA00022692"/>
    </source>
</evidence>
<dbReference type="AlphaFoldDB" id="A0A417YUP9"/>
<evidence type="ECO:0000256" key="7">
    <source>
        <dbReference type="ARBA" id="ARBA00022741"/>
    </source>
</evidence>
<dbReference type="OrthoDB" id="9789934at2"/>
<keyword evidence="10 19" id="KW-1133">Transmembrane helix</keyword>
<keyword evidence="7 17" id="KW-0547">Nucleotide-binding</keyword>
<evidence type="ECO:0000256" key="2">
    <source>
        <dbReference type="ARBA" id="ARBA00005967"/>
    </source>
</evidence>
<feature type="transmembrane region" description="Helical" evidence="19">
    <location>
        <begin position="37"/>
        <end position="54"/>
    </location>
</feature>
<feature type="active site" description="Proton acceptor" evidence="15">
    <location>
        <position position="75"/>
    </location>
</feature>
<dbReference type="Proteomes" id="UP000284416">
    <property type="component" value="Unassembled WGS sequence"/>
</dbReference>
<protein>
    <submittedName>
        <fullName evidence="20">Diacylglycerol kinase family protein</fullName>
    </submittedName>
</protein>
<proteinExistence type="inferred from homology"/>
<keyword evidence="5" id="KW-0808">Transferase</keyword>
<feature type="binding site" evidence="17">
    <location>
        <position position="15"/>
    </location>
    <ligand>
        <name>ATP</name>
        <dbReference type="ChEBI" id="CHEBI:30616"/>
    </ligand>
</feature>
<gene>
    <name evidence="20" type="ORF">D1B31_08730</name>
</gene>
<dbReference type="GO" id="GO:0046872">
    <property type="term" value="F:metal ion binding"/>
    <property type="evidence" value="ECO:0007669"/>
    <property type="project" value="UniProtKB-KW"/>
</dbReference>
<keyword evidence="3" id="KW-1003">Cell membrane</keyword>
<feature type="binding site" evidence="18">
    <location>
        <position position="82"/>
    </location>
    <ligand>
        <name>a divalent metal cation</name>
        <dbReference type="ChEBI" id="CHEBI:60240"/>
    </ligand>
</feature>
<comment type="cofactor">
    <cofactor evidence="18">
        <name>Mg(2+)</name>
        <dbReference type="ChEBI" id="CHEBI:18420"/>
    </cofactor>
    <text evidence="18">Mn(2+), Zn(2+), Cd(2+) and Co(2+) support activity to lesser extents.</text>
</comment>
<dbReference type="GO" id="GO:0008654">
    <property type="term" value="P:phospholipid biosynthetic process"/>
    <property type="evidence" value="ECO:0007669"/>
    <property type="project" value="UniProtKB-KW"/>
</dbReference>
<keyword evidence="18" id="KW-0460">Magnesium</keyword>